<name>A0A1T5FIQ7_9SPHI</name>
<evidence type="ECO:0000313" key="2">
    <source>
        <dbReference type="Proteomes" id="UP000190541"/>
    </source>
</evidence>
<keyword evidence="2" id="KW-1185">Reference proteome</keyword>
<gene>
    <name evidence="1" type="ORF">SAMN05660226_04019</name>
</gene>
<dbReference type="STRING" id="623280.SAMN05660226_04019"/>
<proteinExistence type="predicted"/>
<reference evidence="1 2" key="1">
    <citation type="submission" date="2017-02" db="EMBL/GenBank/DDBJ databases">
        <authorList>
            <person name="Peterson S.W."/>
        </authorList>
    </citation>
    <scope>NUCLEOTIDE SEQUENCE [LARGE SCALE GENOMIC DNA]</scope>
    <source>
        <strain evidence="1 2">DSM 22899</strain>
    </source>
</reference>
<protein>
    <submittedName>
        <fullName evidence="1">Uncharacterized protein</fullName>
    </submittedName>
</protein>
<sequence length="81" mass="9333">MERAATLKFHVEILPFINYPPRQTQIEVSISKNLLYKYISVSGDEVVGKKKSPEDSRGAKCFHNGIILIVICFQKQRYSIF</sequence>
<dbReference type="Proteomes" id="UP000190541">
    <property type="component" value="Unassembled WGS sequence"/>
</dbReference>
<evidence type="ECO:0000313" key="1">
    <source>
        <dbReference type="EMBL" id="SKB96063.1"/>
    </source>
</evidence>
<accession>A0A1T5FIQ7</accession>
<organism evidence="1 2">
    <name type="scientific">Parapedobacter luteus</name>
    <dbReference type="NCBI Taxonomy" id="623280"/>
    <lineage>
        <taxon>Bacteria</taxon>
        <taxon>Pseudomonadati</taxon>
        <taxon>Bacteroidota</taxon>
        <taxon>Sphingobacteriia</taxon>
        <taxon>Sphingobacteriales</taxon>
        <taxon>Sphingobacteriaceae</taxon>
        <taxon>Parapedobacter</taxon>
    </lineage>
</organism>
<dbReference type="EMBL" id="FUYS01000016">
    <property type="protein sequence ID" value="SKB96063.1"/>
    <property type="molecule type" value="Genomic_DNA"/>
</dbReference>
<dbReference type="AlphaFoldDB" id="A0A1T5FIQ7"/>